<proteinExistence type="predicted"/>
<dbReference type="EMBL" id="FN645455">
    <property type="protein sequence ID" value="CBI77312.1"/>
    <property type="molecule type" value="Genomic_DNA"/>
</dbReference>
<protein>
    <submittedName>
        <fullName evidence="1">Uncharacterized protein</fullName>
    </submittedName>
</protein>
<dbReference type="AlphaFoldDB" id="E6YKC4"/>
<gene>
    <name evidence="1" type="ORF">BARRO_10245</name>
</gene>
<reference evidence="1" key="1">
    <citation type="journal article" date="2011" name="PLoS Genet.">
        <title>Parallel evolution of a type IV secretion system in radiating lineages of the host-restricted bacterial pathogen Bartonella.</title>
        <authorList>
            <person name="Engel P."/>
            <person name="Salzburger W."/>
            <person name="Liesch M."/>
            <person name="Chang C.C."/>
            <person name="Maruyama S."/>
            <person name="Lanz C."/>
            <person name="Calteau A."/>
            <person name="Lajus A."/>
            <person name="Medigue C."/>
            <person name="Schuster S.C."/>
            <person name="Dehio C."/>
        </authorList>
    </citation>
    <scope>NUCLEOTIDE SEQUENCE</scope>
    <source>
        <strain evidence="1">ATCC BAA-1498</strain>
    </source>
</reference>
<sequence length="52" mass="5869">MPRSKSVITFVSDSLLKSTSSSVLDKPTALFIALNNFRIKSFHIIKIFNNLK</sequence>
<name>E6YKC4_9HYPH</name>
<organism evidence="1">
    <name type="scientific">Bartonella rochalimae ATCC BAA-1498</name>
    <dbReference type="NCBI Taxonomy" id="685782"/>
    <lineage>
        <taxon>Bacteria</taxon>
        <taxon>Pseudomonadati</taxon>
        <taxon>Pseudomonadota</taxon>
        <taxon>Alphaproteobacteria</taxon>
        <taxon>Hyphomicrobiales</taxon>
        <taxon>Bartonellaceae</taxon>
        <taxon>Bartonella</taxon>
    </lineage>
</organism>
<accession>E6YKC4</accession>
<evidence type="ECO:0000313" key="1">
    <source>
        <dbReference type="EMBL" id="CBI77312.1"/>
    </source>
</evidence>